<evidence type="ECO:0000313" key="5">
    <source>
        <dbReference type="EMBL" id="CAL4141404.1"/>
    </source>
</evidence>
<accession>A0AAV2RW56</accession>
<feature type="domain" description="Spaetzle" evidence="4">
    <location>
        <begin position="81"/>
        <end position="175"/>
    </location>
</feature>
<comment type="caution">
    <text evidence="5">The sequence shown here is derived from an EMBL/GenBank/DDBJ whole genome shotgun (WGS) entry which is preliminary data.</text>
</comment>
<dbReference type="EMBL" id="CAXKWB010032528">
    <property type="protein sequence ID" value="CAL4141404.1"/>
    <property type="molecule type" value="Genomic_DNA"/>
</dbReference>
<protein>
    <recommendedName>
        <fullName evidence="4">Spaetzle domain-containing protein</fullName>
    </recommendedName>
</protein>
<dbReference type="AlphaFoldDB" id="A0AAV2RW56"/>
<dbReference type="SUPFAM" id="SSF57501">
    <property type="entry name" value="Cystine-knot cytokines"/>
    <property type="match status" value="1"/>
</dbReference>
<sequence>EFLLGEAERQQYLWDKLWKTHVPLSSFYDNPFNISGPLQTTLPDTLYRQDTAPKITKSIRQQKQKDLKTSFKTMDHSRGWMCPTHLQELRLGMAKNTRGHWRLLVNSLYETGPLVQQITHVEECVKPQTSCHLLAPLVSSRCVQRFSLQNLLTWAPHEGFYVDTYALPSACSCYVENLNLSLLQN</sequence>
<dbReference type="InterPro" id="IPR052444">
    <property type="entry name" value="Spz/Toll_ligand-like"/>
</dbReference>
<keyword evidence="6" id="KW-1185">Reference proteome</keyword>
<feature type="non-terminal residue" evidence="5">
    <location>
        <position position="185"/>
    </location>
</feature>
<gene>
    <name evidence="5" type="ORF">MNOR_LOCUS28856</name>
</gene>
<reference evidence="5 6" key="1">
    <citation type="submission" date="2024-05" db="EMBL/GenBank/DDBJ databases">
        <authorList>
            <person name="Wallberg A."/>
        </authorList>
    </citation>
    <scope>NUCLEOTIDE SEQUENCE [LARGE SCALE GENOMIC DNA]</scope>
</reference>
<dbReference type="GO" id="GO:0005121">
    <property type="term" value="F:Toll binding"/>
    <property type="evidence" value="ECO:0007669"/>
    <property type="project" value="TreeGrafter"/>
</dbReference>
<name>A0AAV2RW56_MEGNR</name>
<feature type="non-terminal residue" evidence="5">
    <location>
        <position position="1"/>
    </location>
</feature>
<evidence type="ECO:0000256" key="3">
    <source>
        <dbReference type="ARBA" id="ARBA00023180"/>
    </source>
</evidence>
<dbReference type="Pfam" id="PF16077">
    <property type="entry name" value="Spaetzle"/>
    <property type="match status" value="1"/>
</dbReference>
<dbReference type="GO" id="GO:0021556">
    <property type="term" value="P:central nervous system formation"/>
    <property type="evidence" value="ECO:0007669"/>
    <property type="project" value="TreeGrafter"/>
</dbReference>
<keyword evidence="3" id="KW-0325">Glycoprotein</keyword>
<dbReference type="GO" id="GO:0005615">
    <property type="term" value="C:extracellular space"/>
    <property type="evidence" value="ECO:0007669"/>
    <property type="project" value="UniProtKB-ARBA"/>
</dbReference>
<dbReference type="InterPro" id="IPR032104">
    <property type="entry name" value="Spaetzle"/>
</dbReference>
<keyword evidence="2" id="KW-1015">Disulfide bond</keyword>
<organism evidence="5 6">
    <name type="scientific">Meganyctiphanes norvegica</name>
    <name type="common">Northern krill</name>
    <name type="synonym">Thysanopoda norvegica</name>
    <dbReference type="NCBI Taxonomy" id="48144"/>
    <lineage>
        <taxon>Eukaryota</taxon>
        <taxon>Metazoa</taxon>
        <taxon>Ecdysozoa</taxon>
        <taxon>Arthropoda</taxon>
        <taxon>Crustacea</taxon>
        <taxon>Multicrustacea</taxon>
        <taxon>Malacostraca</taxon>
        <taxon>Eumalacostraca</taxon>
        <taxon>Eucarida</taxon>
        <taxon>Euphausiacea</taxon>
        <taxon>Euphausiidae</taxon>
        <taxon>Meganyctiphanes</taxon>
    </lineage>
</organism>
<dbReference type="Gene3D" id="2.10.90.10">
    <property type="entry name" value="Cystine-knot cytokines"/>
    <property type="match status" value="1"/>
</dbReference>
<dbReference type="GO" id="GO:0045087">
    <property type="term" value="P:innate immune response"/>
    <property type="evidence" value="ECO:0007669"/>
    <property type="project" value="TreeGrafter"/>
</dbReference>
<evidence type="ECO:0000313" key="6">
    <source>
        <dbReference type="Proteomes" id="UP001497623"/>
    </source>
</evidence>
<evidence type="ECO:0000256" key="1">
    <source>
        <dbReference type="ARBA" id="ARBA00022729"/>
    </source>
</evidence>
<dbReference type="PANTHER" id="PTHR23199">
    <property type="entry name" value="NEUROTROPHIN 1-RELATED"/>
    <property type="match status" value="1"/>
</dbReference>
<evidence type="ECO:0000259" key="4">
    <source>
        <dbReference type="Pfam" id="PF16077"/>
    </source>
</evidence>
<dbReference type="InterPro" id="IPR029034">
    <property type="entry name" value="Cystine-knot_cytokine"/>
</dbReference>
<keyword evidence="1" id="KW-0732">Signal</keyword>
<evidence type="ECO:0000256" key="2">
    <source>
        <dbReference type="ARBA" id="ARBA00023157"/>
    </source>
</evidence>
<dbReference type="Proteomes" id="UP001497623">
    <property type="component" value="Unassembled WGS sequence"/>
</dbReference>
<dbReference type="GO" id="GO:0008083">
    <property type="term" value="F:growth factor activity"/>
    <property type="evidence" value="ECO:0007669"/>
    <property type="project" value="TreeGrafter"/>
</dbReference>
<dbReference type="PANTHER" id="PTHR23199:SF12">
    <property type="entry name" value="NEUROTROPHIN 1-RELATED"/>
    <property type="match status" value="1"/>
</dbReference>
<proteinExistence type="predicted"/>